<dbReference type="EMBL" id="AABL01000326">
    <property type="protein sequence ID" value="EAA20536.1"/>
    <property type="molecule type" value="Genomic_DNA"/>
</dbReference>
<comment type="caution">
    <text evidence="1">The sequence shown here is derived from an EMBL/GenBank/DDBJ whole genome shotgun (WGS) entry which is preliminary data.</text>
</comment>
<evidence type="ECO:0000313" key="2">
    <source>
        <dbReference type="Proteomes" id="UP000008553"/>
    </source>
</evidence>
<name>Q7RQ58_PLAYO</name>
<accession>Q7RQ58</accession>
<dbReference type="PaxDb" id="73239-Q7RQ58"/>
<reference evidence="1 2" key="1">
    <citation type="journal article" date="2002" name="Nature">
        <title>Genome sequence and comparative analysis of the model rodent malaria parasite Plasmodium yoelii yoelii.</title>
        <authorList>
            <person name="Carlton J.M."/>
            <person name="Angiuoli S.V."/>
            <person name="Suh B.B."/>
            <person name="Kooij T.W."/>
            <person name="Pertea M."/>
            <person name="Silva J.C."/>
            <person name="Ermolaeva M.D."/>
            <person name="Allen J.E."/>
            <person name="Selengut J.D."/>
            <person name="Koo H.L."/>
            <person name="Peterson J.D."/>
            <person name="Pop M."/>
            <person name="Kosack D.S."/>
            <person name="Shumway M.F."/>
            <person name="Bidwell S.L."/>
            <person name="Shallom S.J."/>
            <person name="van Aken S.E."/>
            <person name="Riedmuller S.B."/>
            <person name="Feldblyum T.V."/>
            <person name="Cho J.K."/>
            <person name="Quackenbush J."/>
            <person name="Sedegah M."/>
            <person name="Shoaibi A."/>
            <person name="Cummings L.M."/>
            <person name="Florens L."/>
            <person name="Yates J.R."/>
            <person name="Raine J.D."/>
            <person name="Sinden R.E."/>
            <person name="Harris M.A."/>
            <person name="Cunningham D.A."/>
            <person name="Preiser P.R."/>
            <person name="Bergman L.W."/>
            <person name="Vaidya A.B."/>
            <person name="van Lin L.H."/>
            <person name="Janse C.J."/>
            <person name="Waters A.P."/>
            <person name="Smith H.O."/>
            <person name="White O.R."/>
            <person name="Salzberg S.L."/>
            <person name="Venter J.C."/>
            <person name="Fraser C.M."/>
            <person name="Hoffman S.L."/>
            <person name="Gardner M.J."/>
            <person name="Carucci D.J."/>
        </authorList>
    </citation>
    <scope>NUCLEOTIDE SEQUENCE [LARGE SCALE GENOMIC DNA]</scope>
    <source>
        <strain evidence="1 2">17XNL</strain>
    </source>
</reference>
<protein>
    <submittedName>
        <fullName evidence="1">Uncharacterized protein</fullName>
    </submittedName>
</protein>
<sequence length="121" mass="14314">MKKISVSSYLKSTKLYNSHVKITETIVGKISCLCKYYNGYNRRENNNLNLLHDDIIYDVSGKGRSKVSNKNSKDDKLILKNKEKYVIGFIWSFSKIINYFEKTKNIEKNIIFNFKYLFIHI</sequence>
<dbReference type="AlphaFoldDB" id="Q7RQ58"/>
<keyword evidence="2" id="KW-1185">Reference proteome</keyword>
<feature type="non-terminal residue" evidence="1">
    <location>
        <position position="121"/>
    </location>
</feature>
<dbReference type="InParanoid" id="Q7RQ58"/>
<evidence type="ECO:0000313" key="1">
    <source>
        <dbReference type="EMBL" id="EAA20536.1"/>
    </source>
</evidence>
<organism evidence="1 2">
    <name type="scientific">Plasmodium yoelii yoelii</name>
    <dbReference type="NCBI Taxonomy" id="73239"/>
    <lineage>
        <taxon>Eukaryota</taxon>
        <taxon>Sar</taxon>
        <taxon>Alveolata</taxon>
        <taxon>Apicomplexa</taxon>
        <taxon>Aconoidasida</taxon>
        <taxon>Haemosporida</taxon>
        <taxon>Plasmodiidae</taxon>
        <taxon>Plasmodium</taxon>
        <taxon>Plasmodium (Vinckeia)</taxon>
    </lineage>
</organism>
<gene>
    <name evidence="1" type="ORF">PY01245</name>
</gene>
<dbReference type="Proteomes" id="UP000008553">
    <property type="component" value="Unassembled WGS sequence"/>
</dbReference>
<proteinExistence type="predicted"/>